<reference evidence="1 2" key="1">
    <citation type="submission" date="2017-07" db="EMBL/GenBank/DDBJ databases">
        <title>Leptospira spp. isolated from tropical soils.</title>
        <authorList>
            <person name="Thibeaux R."/>
            <person name="Iraola G."/>
            <person name="Ferres I."/>
            <person name="Bierque E."/>
            <person name="Girault D."/>
            <person name="Soupe-Gilbert M.-E."/>
            <person name="Picardeau M."/>
            <person name="Goarant C."/>
        </authorList>
    </citation>
    <scope>NUCLEOTIDE SEQUENCE [LARGE SCALE GENOMIC DNA]</scope>
    <source>
        <strain evidence="1 2">ES4-C-A1</strain>
    </source>
</reference>
<keyword evidence="2" id="KW-1185">Reference proteome</keyword>
<dbReference type="OrthoDB" id="2618242at2"/>
<evidence type="ECO:0000313" key="2">
    <source>
        <dbReference type="Proteomes" id="UP000231843"/>
    </source>
</evidence>
<dbReference type="EMBL" id="NPEA01000008">
    <property type="protein sequence ID" value="PJZ76218.1"/>
    <property type="molecule type" value="Genomic_DNA"/>
</dbReference>
<accession>A0A2M9ZVX0</accession>
<dbReference type="RefSeq" id="WP_100769461.1">
    <property type="nucleotide sequence ID" value="NZ_NPEA01000008.1"/>
</dbReference>
<proteinExistence type="predicted"/>
<dbReference type="AlphaFoldDB" id="A0A2M9ZVX0"/>
<dbReference type="Proteomes" id="UP000231843">
    <property type="component" value="Unassembled WGS sequence"/>
</dbReference>
<sequence>MDNKLKEIDSKDLYNLYSDMLNRCKIELLTADGEIIEYEIFEEFDIEAVSFLHQGPLITLFNAEYISKEKNRKSGN</sequence>
<organism evidence="1 2">
    <name type="scientific">Leptospira neocaledonica</name>
    <dbReference type="NCBI Taxonomy" id="2023192"/>
    <lineage>
        <taxon>Bacteria</taxon>
        <taxon>Pseudomonadati</taxon>
        <taxon>Spirochaetota</taxon>
        <taxon>Spirochaetia</taxon>
        <taxon>Leptospirales</taxon>
        <taxon>Leptospiraceae</taxon>
        <taxon>Leptospira</taxon>
    </lineage>
</organism>
<evidence type="ECO:0000313" key="1">
    <source>
        <dbReference type="EMBL" id="PJZ76218.1"/>
    </source>
</evidence>
<comment type="caution">
    <text evidence="1">The sequence shown here is derived from an EMBL/GenBank/DDBJ whole genome shotgun (WGS) entry which is preliminary data.</text>
</comment>
<name>A0A2M9ZVX0_9LEPT</name>
<protein>
    <submittedName>
        <fullName evidence="1">Uncharacterized protein</fullName>
    </submittedName>
</protein>
<gene>
    <name evidence="1" type="ORF">CH365_15470</name>
</gene>